<proteinExistence type="predicted"/>
<organism evidence="1 2">
    <name type="scientific">Colletotrichum navitas</name>
    <dbReference type="NCBI Taxonomy" id="681940"/>
    <lineage>
        <taxon>Eukaryota</taxon>
        <taxon>Fungi</taxon>
        <taxon>Dikarya</taxon>
        <taxon>Ascomycota</taxon>
        <taxon>Pezizomycotina</taxon>
        <taxon>Sordariomycetes</taxon>
        <taxon>Hypocreomycetidae</taxon>
        <taxon>Glomerellales</taxon>
        <taxon>Glomerellaceae</taxon>
        <taxon>Colletotrichum</taxon>
        <taxon>Colletotrichum graminicola species complex</taxon>
    </lineage>
</organism>
<protein>
    <submittedName>
        <fullName evidence="1">Uncharacterized protein</fullName>
    </submittedName>
</protein>
<evidence type="ECO:0000313" key="2">
    <source>
        <dbReference type="Proteomes" id="UP001230504"/>
    </source>
</evidence>
<accession>A0AAD8UZ30</accession>
<dbReference type="RefSeq" id="XP_060410003.1">
    <property type="nucleotide sequence ID" value="XM_060552798.1"/>
</dbReference>
<sequence>MVHRRCCWVGGPLKEVLKGTPRPRTRTHTHSSTHTLSSHIDAGLISHRFRVWVAGPLDGWTSGCVWLSVGGKELPQAPAPTPPDAAHTRTHTHTHTTRSVRYTLLYLLPWYLDRVTAPGNIIRRAGERVCECVRESRIARPFAHGLRVCLNAGN</sequence>
<reference evidence="1" key="1">
    <citation type="submission" date="2021-06" db="EMBL/GenBank/DDBJ databases">
        <title>Comparative genomics, transcriptomics and evolutionary studies reveal genomic signatures of adaptation to plant cell wall in hemibiotrophic fungi.</title>
        <authorList>
            <consortium name="DOE Joint Genome Institute"/>
            <person name="Baroncelli R."/>
            <person name="Diaz J.F."/>
            <person name="Benocci T."/>
            <person name="Peng M."/>
            <person name="Battaglia E."/>
            <person name="Haridas S."/>
            <person name="Andreopoulos W."/>
            <person name="Labutti K."/>
            <person name="Pangilinan J."/>
            <person name="Floch G.L."/>
            <person name="Makela M.R."/>
            <person name="Henrissat B."/>
            <person name="Grigoriev I.V."/>
            <person name="Crouch J.A."/>
            <person name="De Vries R.P."/>
            <person name="Sukno S.A."/>
            <person name="Thon M.R."/>
        </authorList>
    </citation>
    <scope>NUCLEOTIDE SEQUENCE</scope>
    <source>
        <strain evidence="1">CBS 125086</strain>
    </source>
</reference>
<dbReference type="AlphaFoldDB" id="A0AAD8UZ30"/>
<dbReference type="GeneID" id="85437038"/>
<dbReference type="Proteomes" id="UP001230504">
    <property type="component" value="Unassembled WGS sequence"/>
</dbReference>
<dbReference type="EMBL" id="JAHLJV010000075">
    <property type="protein sequence ID" value="KAK1574481.1"/>
    <property type="molecule type" value="Genomic_DNA"/>
</dbReference>
<keyword evidence="2" id="KW-1185">Reference proteome</keyword>
<name>A0AAD8UZ30_9PEZI</name>
<gene>
    <name evidence="1" type="ORF">LY79DRAFT_367326</name>
</gene>
<evidence type="ECO:0000313" key="1">
    <source>
        <dbReference type="EMBL" id="KAK1574481.1"/>
    </source>
</evidence>
<comment type="caution">
    <text evidence="1">The sequence shown here is derived from an EMBL/GenBank/DDBJ whole genome shotgun (WGS) entry which is preliminary data.</text>
</comment>